<evidence type="ECO:0000259" key="1">
    <source>
        <dbReference type="Pfam" id="PF00188"/>
    </source>
</evidence>
<dbReference type="AlphaFoldDB" id="A0A1F4ZDL7"/>
<dbReference type="InterPro" id="IPR035940">
    <property type="entry name" value="CAP_sf"/>
</dbReference>
<reference evidence="2 3" key="1">
    <citation type="journal article" date="2016" name="Nat. Commun.">
        <title>Thousands of microbial genomes shed light on interconnected biogeochemical processes in an aquifer system.</title>
        <authorList>
            <person name="Anantharaman K."/>
            <person name="Brown C.T."/>
            <person name="Hug L.A."/>
            <person name="Sharon I."/>
            <person name="Castelle C.J."/>
            <person name="Probst A.J."/>
            <person name="Thomas B.C."/>
            <person name="Singh A."/>
            <person name="Wilkins M.J."/>
            <person name="Karaoz U."/>
            <person name="Brodie E.L."/>
            <person name="Williams K.H."/>
            <person name="Hubbard S.S."/>
            <person name="Banfield J.F."/>
        </authorList>
    </citation>
    <scope>NUCLEOTIDE SEQUENCE [LARGE SCALE GENOMIC DNA]</scope>
</reference>
<dbReference type="Pfam" id="PF00188">
    <property type="entry name" value="CAP"/>
    <property type="match status" value="1"/>
</dbReference>
<dbReference type="CDD" id="cd05379">
    <property type="entry name" value="CAP_bacterial"/>
    <property type="match status" value="1"/>
</dbReference>
<dbReference type="SUPFAM" id="SSF55797">
    <property type="entry name" value="PR-1-like"/>
    <property type="match status" value="1"/>
</dbReference>
<dbReference type="STRING" id="1797259.A2989_03905"/>
<dbReference type="InterPro" id="IPR014044">
    <property type="entry name" value="CAP_dom"/>
</dbReference>
<gene>
    <name evidence="2" type="ORF">A2989_03905</name>
</gene>
<organism evidence="2 3">
    <name type="scientific">Candidatus Amesbacteria bacterium RIFCSPLOWO2_01_FULL_48_25</name>
    <dbReference type="NCBI Taxonomy" id="1797259"/>
    <lineage>
        <taxon>Bacteria</taxon>
        <taxon>Candidatus Amesiibacteriota</taxon>
    </lineage>
</organism>
<dbReference type="Gene3D" id="3.40.33.10">
    <property type="entry name" value="CAP"/>
    <property type="match status" value="1"/>
</dbReference>
<dbReference type="Proteomes" id="UP000177080">
    <property type="component" value="Unassembled WGS sequence"/>
</dbReference>
<protein>
    <recommendedName>
        <fullName evidence="1">SCP domain-containing protein</fullName>
    </recommendedName>
</protein>
<comment type="caution">
    <text evidence="2">The sequence shown here is derived from an EMBL/GenBank/DDBJ whole genome shotgun (WGS) entry which is preliminary data.</text>
</comment>
<evidence type="ECO:0000313" key="2">
    <source>
        <dbReference type="EMBL" id="OGD03797.1"/>
    </source>
</evidence>
<evidence type="ECO:0000313" key="3">
    <source>
        <dbReference type="Proteomes" id="UP000177080"/>
    </source>
</evidence>
<dbReference type="EMBL" id="MEXN01000005">
    <property type="protein sequence ID" value="OGD03797.1"/>
    <property type="molecule type" value="Genomic_DNA"/>
</dbReference>
<sequence>MPFLFAIILTLLSLQFTYRIPLLSPAYSLTKPASIPQPTPREFSYVYPNTDPWGQIKKVSDHTYTIRVENDAQMTTADELLSAINNLRQSVGSQPLKTDPRLCDYTQSRAQHFEKIEGTDAHAGFQDFLENEDGFIKLGYGRLGENSSYGFILTGVHLVEWVYMSSPEHNANQLDPAWDHGCAGVAGISTNILFATAPL</sequence>
<name>A0A1F4ZDL7_9BACT</name>
<proteinExistence type="predicted"/>
<feature type="domain" description="SCP" evidence="1">
    <location>
        <begin position="81"/>
        <end position="180"/>
    </location>
</feature>
<accession>A0A1F4ZDL7</accession>